<dbReference type="Proteomes" id="UP000176868">
    <property type="component" value="Unassembled WGS sequence"/>
</dbReference>
<dbReference type="SUPFAM" id="SSF56731">
    <property type="entry name" value="DNA primase core"/>
    <property type="match status" value="1"/>
</dbReference>
<dbReference type="SMART" id="SM00400">
    <property type="entry name" value="ZnF_CHCC"/>
    <property type="match status" value="1"/>
</dbReference>
<comment type="similarity">
    <text evidence="12 13">Belongs to the DnaG primase family.</text>
</comment>
<dbReference type="InterPro" id="IPR006171">
    <property type="entry name" value="TOPRIM_dom"/>
</dbReference>
<evidence type="ECO:0000256" key="10">
    <source>
        <dbReference type="ARBA" id="ARBA00023125"/>
    </source>
</evidence>
<dbReference type="GO" id="GO:0008270">
    <property type="term" value="F:zinc ion binding"/>
    <property type="evidence" value="ECO:0007669"/>
    <property type="project" value="UniProtKB-UniRule"/>
</dbReference>
<evidence type="ECO:0000256" key="8">
    <source>
        <dbReference type="ARBA" id="ARBA00022833"/>
    </source>
</evidence>
<evidence type="ECO:0000313" key="17">
    <source>
        <dbReference type="Proteomes" id="UP000176868"/>
    </source>
</evidence>
<evidence type="ECO:0000256" key="3">
    <source>
        <dbReference type="ARBA" id="ARBA00022679"/>
    </source>
</evidence>
<dbReference type="InterPro" id="IPR002694">
    <property type="entry name" value="Znf_CHC2"/>
</dbReference>
<evidence type="ECO:0000256" key="9">
    <source>
        <dbReference type="ARBA" id="ARBA00022842"/>
    </source>
</evidence>
<dbReference type="HAMAP" id="MF_00974">
    <property type="entry name" value="DNA_primase_DnaG"/>
    <property type="match status" value="1"/>
</dbReference>
<evidence type="ECO:0000256" key="11">
    <source>
        <dbReference type="ARBA" id="ARBA00023163"/>
    </source>
</evidence>
<feature type="domain" description="Toprim" evidence="15">
    <location>
        <begin position="257"/>
        <end position="336"/>
    </location>
</feature>
<dbReference type="PROSITE" id="PS50880">
    <property type="entry name" value="TOPRIM"/>
    <property type="match status" value="1"/>
</dbReference>
<dbReference type="PIRSF" id="PIRSF002811">
    <property type="entry name" value="DnaG"/>
    <property type="match status" value="1"/>
</dbReference>
<dbReference type="Gene3D" id="3.90.580.10">
    <property type="entry name" value="Zinc finger, CHC2-type domain"/>
    <property type="match status" value="1"/>
</dbReference>
<comment type="catalytic activity">
    <reaction evidence="12">
        <text>ssDNA + n NTP = ssDNA/pppN(pN)n-1 hybrid + (n-1) diphosphate.</text>
        <dbReference type="EC" id="2.7.7.101"/>
    </reaction>
</comment>
<dbReference type="CDD" id="cd03364">
    <property type="entry name" value="TOPRIM_DnaG_primases"/>
    <property type="match status" value="1"/>
</dbReference>
<dbReference type="InterPro" id="IPR036977">
    <property type="entry name" value="DNA_primase_Znf_CHC2"/>
</dbReference>
<evidence type="ECO:0000256" key="4">
    <source>
        <dbReference type="ARBA" id="ARBA00022695"/>
    </source>
</evidence>
<keyword evidence="2 12" id="KW-0639">Primosome</keyword>
<dbReference type="GO" id="GO:0000428">
    <property type="term" value="C:DNA-directed RNA polymerase complex"/>
    <property type="evidence" value="ECO:0007669"/>
    <property type="project" value="UniProtKB-KW"/>
</dbReference>
<keyword evidence="10 12" id="KW-0238">DNA-binding</keyword>
<keyword evidence="6 12" id="KW-0479">Metal-binding</keyword>
<keyword evidence="3 12" id="KW-0808">Transferase</keyword>
<dbReference type="STRING" id="1802782.A2544_02790"/>
<evidence type="ECO:0000256" key="13">
    <source>
        <dbReference type="PIRNR" id="PIRNR002811"/>
    </source>
</evidence>
<gene>
    <name evidence="12" type="primary">dnaG</name>
    <name evidence="16" type="ORF">A2544_02790</name>
</gene>
<dbReference type="FunFam" id="3.90.580.10:FF:000001">
    <property type="entry name" value="DNA primase"/>
    <property type="match status" value="1"/>
</dbReference>
<keyword evidence="4 12" id="KW-0548">Nucleotidyltransferase</keyword>
<dbReference type="PANTHER" id="PTHR30313:SF2">
    <property type="entry name" value="DNA PRIMASE"/>
    <property type="match status" value="1"/>
</dbReference>
<name>A0A1G2V8T2_9BACT</name>
<dbReference type="SUPFAM" id="SSF57783">
    <property type="entry name" value="Zinc beta-ribbon"/>
    <property type="match status" value="1"/>
</dbReference>
<dbReference type="GO" id="GO:0003899">
    <property type="term" value="F:DNA-directed RNA polymerase activity"/>
    <property type="evidence" value="ECO:0007669"/>
    <property type="project" value="UniProtKB-UniRule"/>
</dbReference>
<dbReference type="InterPro" id="IPR030846">
    <property type="entry name" value="DnaG_bac"/>
</dbReference>
<dbReference type="EC" id="2.7.7.101" evidence="12"/>
<proteinExistence type="inferred from homology"/>
<accession>A0A1G2V8T2</accession>
<protein>
    <recommendedName>
        <fullName evidence="12 13">DNA primase</fullName>
        <ecNumber evidence="12">2.7.7.101</ecNumber>
    </recommendedName>
</protein>
<dbReference type="Pfam" id="PF08275">
    <property type="entry name" value="DNAG_N"/>
    <property type="match status" value="1"/>
</dbReference>
<dbReference type="Pfam" id="PF13155">
    <property type="entry name" value="Toprim_2"/>
    <property type="match status" value="1"/>
</dbReference>
<dbReference type="GO" id="GO:0006269">
    <property type="term" value="P:DNA replication, synthesis of primer"/>
    <property type="evidence" value="ECO:0007669"/>
    <property type="project" value="UniProtKB-UniRule"/>
</dbReference>
<dbReference type="Gene3D" id="3.40.1360.10">
    <property type="match status" value="1"/>
</dbReference>
<dbReference type="InterPro" id="IPR006295">
    <property type="entry name" value="DNA_primase_DnaG"/>
</dbReference>
<dbReference type="InterPro" id="IPR013264">
    <property type="entry name" value="DNAG_N"/>
</dbReference>
<comment type="caution">
    <text evidence="16">The sequence shown here is derived from an EMBL/GenBank/DDBJ whole genome shotgun (WGS) entry which is preliminary data.</text>
</comment>
<dbReference type="GO" id="GO:0003677">
    <property type="term" value="F:DNA binding"/>
    <property type="evidence" value="ECO:0007669"/>
    <property type="project" value="UniProtKB-KW"/>
</dbReference>
<comment type="domain">
    <text evidence="12">Contains an N-terminal zinc-binding domain, a central core domain that contains the primase activity, and a C-terminal DnaB-binding domain.</text>
</comment>
<dbReference type="EMBL" id="MHWZ01000008">
    <property type="protein sequence ID" value="OHB18041.1"/>
    <property type="molecule type" value="Genomic_DNA"/>
</dbReference>
<organism evidence="16 17">
    <name type="scientific">Candidatus Zambryskibacteria bacterium RIFOXYD2_FULL_43_10</name>
    <dbReference type="NCBI Taxonomy" id="1802782"/>
    <lineage>
        <taxon>Bacteria</taxon>
        <taxon>Candidatus Zambryskiibacteriota</taxon>
    </lineage>
</organism>
<dbReference type="InterPro" id="IPR037068">
    <property type="entry name" value="DNA_primase_core_N_sf"/>
</dbReference>
<keyword evidence="8 12" id="KW-0862">Zinc</keyword>
<keyword evidence="7 12" id="KW-0863">Zinc-finger</keyword>
<evidence type="ECO:0000313" key="16">
    <source>
        <dbReference type="EMBL" id="OHB18041.1"/>
    </source>
</evidence>
<dbReference type="GO" id="GO:0005737">
    <property type="term" value="C:cytoplasm"/>
    <property type="evidence" value="ECO:0007669"/>
    <property type="project" value="TreeGrafter"/>
</dbReference>
<dbReference type="Pfam" id="PF01807">
    <property type="entry name" value="Zn_ribbon_DnaG"/>
    <property type="match status" value="1"/>
</dbReference>
<evidence type="ECO:0000256" key="1">
    <source>
        <dbReference type="ARBA" id="ARBA00022478"/>
    </source>
</evidence>
<keyword evidence="1 12" id="KW-0240">DNA-directed RNA polymerase</keyword>
<reference evidence="16 17" key="1">
    <citation type="journal article" date="2016" name="Nat. Commun.">
        <title>Thousands of microbial genomes shed light on interconnected biogeochemical processes in an aquifer system.</title>
        <authorList>
            <person name="Anantharaman K."/>
            <person name="Brown C.T."/>
            <person name="Hug L.A."/>
            <person name="Sharon I."/>
            <person name="Castelle C.J."/>
            <person name="Probst A.J."/>
            <person name="Thomas B.C."/>
            <person name="Singh A."/>
            <person name="Wilkins M.J."/>
            <person name="Karaoz U."/>
            <person name="Brodie E.L."/>
            <person name="Williams K.H."/>
            <person name="Hubbard S.S."/>
            <person name="Banfield J.F."/>
        </authorList>
    </citation>
    <scope>NUCLEOTIDE SEQUENCE [LARGE SCALE GENOMIC DNA]</scope>
</reference>
<keyword evidence="5 12" id="KW-0235">DNA replication</keyword>
<keyword evidence="9" id="KW-0460">Magnesium</keyword>
<comment type="cofactor">
    <cofactor evidence="12 13 14">
        <name>Zn(2+)</name>
        <dbReference type="ChEBI" id="CHEBI:29105"/>
    </cofactor>
    <text evidence="12 13 14">Binds 1 zinc ion per monomer.</text>
</comment>
<comment type="function">
    <text evidence="12 13">RNA polymerase that catalyzes the synthesis of short RNA molecules used as primers for DNA polymerase during DNA replication.</text>
</comment>
<evidence type="ECO:0000256" key="12">
    <source>
        <dbReference type="HAMAP-Rule" id="MF_00974"/>
    </source>
</evidence>
<evidence type="ECO:0000256" key="7">
    <source>
        <dbReference type="ARBA" id="ARBA00022771"/>
    </source>
</evidence>
<evidence type="ECO:0000256" key="5">
    <source>
        <dbReference type="ARBA" id="ARBA00022705"/>
    </source>
</evidence>
<sequence length="546" mass="61406">MRGDVDTIKERLNITEIVSGYIKLEKAGTSFKARCPFHNEKTPSFFVSPARQSFYCFGCGAKGDIFTFVEEMDGLDFRGTLKLLAEKAGVEIKYQVSGESRAEKDKILNVLEQATKFFEKELADHRSVRQYLASRGISEETVRNWRIGYAPGPSAGGWRALREYMNSLGYNDTVLLKAGLIKKSGDDAKGKELYDVFRDRVVFPLADSNGSIIAFSGRALDKKVEPKYLNSPDTVLFTKSEVLYGLDKAKDQIRKKDYAVLVEGQVDLVLSHQSGIKNSIASSGTAFTRMHLERLKRFSSRIIIAFDGDPAGEKAGERASILGLSLGLEVKVANLPVGLDPAEVIKKDPQKWKDILRESLPAVEFFFNKIEEKEKDSRKLGKQVEKRILPMIKLIESAIEQSYFISMLAKRTGIKETILWEDLKKVKRADISQESDFGDPNGSGFNAKKEPHLTQREQIEGRLAEIKLWRRELPESISETLTLKKEESELADNLSGLLLRDNLSRLLSELSRAEVAKDGKLITSLTREIQGVHVQMNALEEKKKML</sequence>
<evidence type="ECO:0000256" key="14">
    <source>
        <dbReference type="PIRSR" id="PIRSR002811-1"/>
    </source>
</evidence>
<comment type="subunit">
    <text evidence="12">Monomer. Interacts with DnaB.</text>
</comment>
<dbReference type="AlphaFoldDB" id="A0A1G2V8T2"/>
<dbReference type="NCBIfam" id="TIGR01391">
    <property type="entry name" value="dnaG"/>
    <property type="match status" value="1"/>
</dbReference>
<evidence type="ECO:0000259" key="15">
    <source>
        <dbReference type="PROSITE" id="PS50880"/>
    </source>
</evidence>
<evidence type="ECO:0000256" key="2">
    <source>
        <dbReference type="ARBA" id="ARBA00022515"/>
    </source>
</evidence>
<dbReference type="InterPro" id="IPR050219">
    <property type="entry name" value="DnaG_primase"/>
</dbReference>
<keyword evidence="11 12" id="KW-0804">Transcription</keyword>
<evidence type="ECO:0000256" key="6">
    <source>
        <dbReference type="ARBA" id="ARBA00022723"/>
    </source>
</evidence>
<dbReference type="SMART" id="SM00493">
    <property type="entry name" value="TOPRIM"/>
    <property type="match status" value="1"/>
</dbReference>
<dbReference type="GO" id="GO:1990077">
    <property type="term" value="C:primosome complex"/>
    <property type="evidence" value="ECO:0007669"/>
    <property type="project" value="UniProtKB-KW"/>
</dbReference>
<dbReference type="Gene3D" id="3.90.980.10">
    <property type="entry name" value="DNA primase, catalytic core, N-terminal domain"/>
    <property type="match status" value="1"/>
</dbReference>
<dbReference type="InterPro" id="IPR034151">
    <property type="entry name" value="TOPRIM_DnaG_bac"/>
</dbReference>
<feature type="zinc finger region" description="CHC2-type" evidence="12 14">
    <location>
        <begin position="35"/>
        <end position="59"/>
    </location>
</feature>
<dbReference type="PANTHER" id="PTHR30313">
    <property type="entry name" value="DNA PRIMASE"/>
    <property type="match status" value="1"/>
</dbReference>